<evidence type="ECO:0000313" key="2">
    <source>
        <dbReference type="Proteomes" id="UP000073923"/>
    </source>
</evidence>
<accession>A0A147IRX7</accession>
<dbReference type="PATRIC" id="fig|172044.3.peg.2017"/>
<dbReference type="Proteomes" id="UP000073923">
    <property type="component" value="Unassembled WGS sequence"/>
</dbReference>
<dbReference type="InterPro" id="IPR035965">
    <property type="entry name" value="PAS-like_dom_sf"/>
</dbReference>
<sequence length="151" mass="17181">MKPAEPLALNHSWPLFERGVRFDLGQLCAPDPALTEADDAWLAAHGMGRWSCDLSSEGLHWSTGVYDLFDWQRDRPLDRLGVLPLYRSESLSAVERLRAYAIRHRRGFTIDARIHPPGGPRWMRIVGVPQCRGRHVVALHGLKMDVSAEYR</sequence>
<dbReference type="OrthoDB" id="9812260at2"/>
<reference evidence="1 2" key="1">
    <citation type="journal article" date="2016" name="Front. Microbiol.">
        <title>Genomic Resource of Rice Seed Associated Bacteria.</title>
        <authorList>
            <person name="Midha S."/>
            <person name="Bansal K."/>
            <person name="Sharma S."/>
            <person name="Kumar N."/>
            <person name="Patil P.P."/>
            <person name="Chaudhry V."/>
            <person name="Patil P.B."/>
        </authorList>
    </citation>
    <scope>NUCLEOTIDE SEQUENCE [LARGE SCALE GENOMIC DNA]</scope>
    <source>
        <strain evidence="1 2">NS355</strain>
    </source>
</reference>
<dbReference type="RefSeq" id="WP_058745616.1">
    <property type="nucleotide sequence ID" value="NZ_LDTF01000050.1"/>
</dbReference>
<dbReference type="EMBL" id="LDTF01000050">
    <property type="protein sequence ID" value="KTT97986.1"/>
    <property type="molecule type" value="Genomic_DNA"/>
</dbReference>
<gene>
    <name evidence="1" type="ORF">NS355_10220</name>
</gene>
<comment type="caution">
    <text evidence="1">The sequence shown here is derived from an EMBL/GenBank/DDBJ whole genome shotgun (WGS) entry which is preliminary data.</text>
</comment>
<name>A0A147IRX7_9SPHN</name>
<dbReference type="SUPFAM" id="SSF55785">
    <property type="entry name" value="PYP-like sensor domain (PAS domain)"/>
    <property type="match status" value="1"/>
</dbReference>
<dbReference type="AlphaFoldDB" id="A0A147IRX7"/>
<evidence type="ECO:0008006" key="3">
    <source>
        <dbReference type="Google" id="ProtNLM"/>
    </source>
</evidence>
<proteinExistence type="predicted"/>
<organism evidence="1 2">
    <name type="scientific">Sphingomonas yabuuchiae</name>
    <dbReference type="NCBI Taxonomy" id="172044"/>
    <lineage>
        <taxon>Bacteria</taxon>
        <taxon>Pseudomonadati</taxon>
        <taxon>Pseudomonadota</taxon>
        <taxon>Alphaproteobacteria</taxon>
        <taxon>Sphingomonadales</taxon>
        <taxon>Sphingomonadaceae</taxon>
        <taxon>Sphingomonas</taxon>
    </lineage>
</organism>
<evidence type="ECO:0000313" key="1">
    <source>
        <dbReference type="EMBL" id="KTT97986.1"/>
    </source>
</evidence>
<protein>
    <recommendedName>
        <fullName evidence="3">Diguanylate cyclase</fullName>
    </recommendedName>
</protein>